<protein>
    <submittedName>
        <fullName evidence="1">Uncharacterized protein</fullName>
    </submittedName>
</protein>
<reference evidence="2" key="1">
    <citation type="journal article" date="2013" name="BMC Genomics">
        <title>Genome and transcriptome sequencing of the halophilic fungus Wallemia ichthyophaga: haloadaptations present and absent.</title>
        <authorList>
            <person name="Zajc J."/>
            <person name="Liu Y."/>
            <person name="Dai W."/>
            <person name="Yang Z."/>
            <person name="Hu J."/>
            <person name="Gostincar C."/>
            <person name="Gunde-Cimerman N."/>
        </authorList>
    </citation>
    <scope>NUCLEOTIDE SEQUENCE [LARGE SCALE GENOMIC DNA]</scope>
    <source>
        <strain evidence="2">EXF-994 / CBS 113033</strain>
    </source>
</reference>
<keyword evidence="2" id="KW-1185">Reference proteome</keyword>
<organism evidence="1 2">
    <name type="scientific">Wallemia ichthyophaga (strain EXF-994 / CBS 113033)</name>
    <dbReference type="NCBI Taxonomy" id="1299270"/>
    <lineage>
        <taxon>Eukaryota</taxon>
        <taxon>Fungi</taxon>
        <taxon>Dikarya</taxon>
        <taxon>Basidiomycota</taxon>
        <taxon>Wallemiomycotina</taxon>
        <taxon>Wallemiomycetes</taxon>
        <taxon>Wallemiales</taxon>
        <taxon>Wallemiaceae</taxon>
        <taxon>Wallemia</taxon>
    </lineage>
</organism>
<name>R9ARA2_WALI9</name>
<dbReference type="AlphaFoldDB" id="R9ARA2"/>
<sequence>MGIIEEKSLKDMEIIQLPREAKRLHRNIGLNSLSKPSKSRVTKALETHWAAHLSANSLITFSLPSKRLLNLTSSTTRTCFRLASTAIGGVLALPGTAIDATRK</sequence>
<dbReference type="HOGENOM" id="CLU_2265791_0_0_1"/>
<dbReference type="RefSeq" id="XP_009265721.1">
    <property type="nucleotide sequence ID" value="XM_009267446.1"/>
</dbReference>
<accession>R9ARA2</accession>
<dbReference type="EMBL" id="KE007224">
    <property type="protein sequence ID" value="EOR04713.1"/>
    <property type="molecule type" value="Genomic_DNA"/>
</dbReference>
<evidence type="ECO:0000313" key="2">
    <source>
        <dbReference type="Proteomes" id="UP000014064"/>
    </source>
</evidence>
<proteinExistence type="predicted"/>
<evidence type="ECO:0000313" key="1">
    <source>
        <dbReference type="EMBL" id="EOR04713.1"/>
    </source>
</evidence>
<gene>
    <name evidence="1" type="ORF">J056_000048</name>
</gene>
<dbReference type="KEGG" id="wic:J056_000048"/>
<dbReference type="Proteomes" id="UP000014064">
    <property type="component" value="Unassembled WGS sequence"/>
</dbReference>
<dbReference type="GeneID" id="20373000"/>